<evidence type="ECO:0000313" key="4">
    <source>
        <dbReference type="Proteomes" id="UP001500920"/>
    </source>
</evidence>
<accession>A0ABP7F7S1</accession>
<dbReference type="CDD" id="cd02970">
    <property type="entry name" value="PRX_like2"/>
    <property type="match status" value="1"/>
</dbReference>
<name>A0ABP7F7S1_9STAP</name>
<evidence type="ECO:0000313" key="3">
    <source>
        <dbReference type="EMBL" id="GAA3733173.1"/>
    </source>
</evidence>
<dbReference type="PANTHER" id="PTHR42852:SF13">
    <property type="entry name" value="PROTEIN DIPZ"/>
    <property type="match status" value="1"/>
</dbReference>
<dbReference type="EMBL" id="BAABCK010000069">
    <property type="protein sequence ID" value="GAA3733173.1"/>
    <property type="molecule type" value="Genomic_DNA"/>
</dbReference>
<feature type="domain" description="Thioredoxin" evidence="2">
    <location>
        <begin position="4"/>
        <end position="165"/>
    </location>
</feature>
<dbReference type="InterPro" id="IPR050553">
    <property type="entry name" value="Thioredoxin_ResA/DsbE_sf"/>
</dbReference>
<organism evidence="3 4">
    <name type="scientific">Salinicoccus jeotgali</name>
    <dbReference type="NCBI Taxonomy" id="381634"/>
    <lineage>
        <taxon>Bacteria</taxon>
        <taxon>Bacillati</taxon>
        <taxon>Bacillota</taxon>
        <taxon>Bacilli</taxon>
        <taxon>Bacillales</taxon>
        <taxon>Staphylococcaceae</taxon>
        <taxon>Salinicoccus</taxon>
    </lineage>
</organism>
<dbReference type="Gene3D" id="3.40.30.10">
    <property type="entry name" value="Glutaredoxin"/>
    <property type="match status" value="1"/>
</dbReference>
<dbReference type="SUPFAM" id="SSF52833">
    <property type="entry name" value="Thioredoxin-like"/>
    <property type="match status" value="1"/>
</dbReference>
<dbReference type="InterPro" id="IPR013766">
    <property type="entry name" value="Thioredoxin_domain"/>
</dbReference>
<dbReference type="InterPro" id="IPR000866">
    <property type="entry name" value="AhpC/TSA"/>
</dbReference>
<gene>
    <name evidence="3" type="ORF">GCM10022378_21770</name>
</gene>
<dbReference type="Proteomes" id="UP001500920">
    <property type="component" value="Unassembled WGS sequence"/>
</dbReference>
<comment type="caution">
    <text evidence="3">The sequence shown here is derived from an EMBL/GenBank/DDBJ whole genome shotgun (WGS) entry which is preliminary data.</text>
</comment>
<protein>
    <submittedName>
        <fullName evidence="3">Redoxin domain-containing protein</fullName>
    </submittedName>
</protein>
<dbReference type="InterPro" id="IPR036249">
    <property type="entry name" value="Thioredoxin-like_sf"/>
</dbReference>
<dbReference type="Pfam" id="PF00578">
    <property type="entry name" value="AhpC-TSA"/>
    <property type="match status" value="1"/>
</dbReference>
<dbReference type="PROSITE" id="PS51352">
    <property type="entry name" value="THIOREDOXIN_2"/>
    <property type="match status" value="1"/>
</dbReference>
<dbReference type="PANTHER" id="PTHR42852">
    <property type="entry name" value="THIOL:DISULFIDE INTERCHANGE PROTEIN DSBE"/>
    <property type="match status" value="1"/>
</dbReference>
<keyword evidence="1" id="KW-1015">Disulfide bond</keyword>
<proteinExistence type="predicted"/>
<reference evidence="4" key="1">
    <citation type="journal article" date="2019" name="Int. J. Syst. Evol. Microbiol.">
        <title>The Global Catalogue of Microorganisms (GCM) 10K type strain sequencing project: providing services to taxonomists for standard genome sequencing and annotation.</title>
        <authorList>
            <consortium name="The Broad Institute Genomics Platform"/>
            <consortium name="The Broad Institute Genome Sequencing Center for Infectious Disease"/>
            <person name="Wu L."/>
            <person name="Ma J."/>
        </authorList>
    </citation>
    <scope>NUCLEOTIDE SEQUENCE [LARGE SCALE GENOMIC DNA]</scope>
    <source>
        <strain evidence="4">JCM 16981</strain>
    </source>
</reference>
<keyword evidence="4" id="KW-1185">Reference proteome</keyword>
<evidence type="ECO:0000259" key="2">
    <source>
        <dbReference type="PROSITE" id="PS51352"/>
    </source>
</evidence>
<dbReference type="RefSeq" id="WP_344704348.1">
    <property type="nucleotide sequence ID" value="NZ_BAABCK010000069.1"/>
</dbReference>
<sequence length="168" mass="19879">MPQFKLNEQLPDFSLESLEGKTVTFSDVLAEKGNHWHLIVYFRGSWCPACMEELDEFEASKSYFDKQNINLITITHDDKEDLERMVDDHGFTFPVLVDDDYEFLDKYGVHYHGKDTPYEDHGEHPEPAYFLTDESGRLMYQQKQTSPFGRPHPKELRKIIQYIRKNLK</sequence>
<evidence type="ECO:0000256" key="1">
    <source>
        <dbReference type="ARBA" id="ARBA00023157"/>
    </source>
</evidence>